<feature type="non-terminal residue" evidence="2">
    <location>
        <position position="1"/>
    </location>
</feature>
<dbReference type="AlphaFoldDB" id="A0A812VE27"/>
<comment type="caution">
    <text evidence="2">The sequence shown here is derived from an EMBL/GenBank/DDBJ whole genome shotgun (WGS) entry which is preliminary data.</text>
</comment>
<gene>
    <name evidence="2" type="ORF">SNEC2469_LOCUS17943</name>
</gene>
<accession>A0A812VE27</accession>
<dbReference type="Proteomes" id="UP000601435">
    <property type="component" value="Unassembled WGS sequence"/>
</dbReference>
<organism evidence="2 3">
    <name type="scientific">Symbiodinium necroappetens</name>
    <dbReference type="NCBI Taxonomy" id="1628268"/>
    <lineage>
        <taxon>Eukaryota</taxon>
        <taxon>Sar</taxon>
        <taxon>Alveolata</taxon>
        <taxon>Dinophyceae</taxon>
        <taxon>Suessiales</taxon>
        <taxon>Symbiodiniaceae</taxon>
        <taxon>Symbiodinium</taxon>
    </lineage>
</organism>
<reference evidence="2" key="1">
    <citation type="submission" date="2021-02" db="EMBL/GenBank/DDBJ databases">
        <authorList>
            <person name="Dougan E. K."/>
            <person name="Rhodes N."/>
            <person name="Thang M."/>
            <person name="Chan C."/>
        </authorList>
    </citation>
    <scope>NUCLEOTIDE SEQUENCE</scope>
</reference>
<dbReference type="EMBL" id="CAJNJA010029904">
    <property type="protein sequence ID" value="CAE7635872.1"/>
    <property type="molecule type" value="Genomic_DNA"/>
</dbReference>
<name>A0A812VE27_9DINO</name>
<dbReference type="OrthoDB" id="445053at2759"/>
<keyword evidence="3" id="KW-1185">Reference proteome</keyword>
<protein>
    <submittedName>
        <fullName evidence="2">Uncharacterized protein</fullName>
    </submittedName>
</protein>
<sequence>ESSLLAEGWTQLQELEDKAETSPAKASEASLRSDTAAAEETTPPPSNKALELLGEYEDRVKAVYERYNPDRLS</sequence>
<feature type="non-terminal residue" evidence="2">
    <location>
        <position position="73"/>
    </location>
</feature>
<proteinExistence type="predicted"/>
<evidence type="ECO:0000313" key="3">
    <source>
        <dbReference type="Proteomes" id="UP000601435"/>
    </source>
</evidence>
<evidence type="ECO:0000313" key="2">
    <source>
        <dbReference type="EMBL" id="CAE7635872.1"/>
    </source>
</evidence>
<evidence type="ECO:0000256" key="1">
    <source>
        <dbReference type="SAM" id="MobiDB-lite"/>
    </source>
</evidence>
<feature type="region of interest" description="Disordered" evidence="1">
    <location>
        <begin position="1"/>
        <end position="53"/>
    </location>
</feature>